<dbReference type="InterPro" id="IPR021833">
    <property type="entry name" value="DUF3425"/>
</dbReference>
<feature type="region of interest" description="Disordered" evidence="1">
    <location>
        <begin position="147"/>
        <end position="173"/>
    </location>
</feature>
<feature type="compositionally biased region" description="Low complexity" evidence="1">
    <location>
        <begin position="159"/>
        <end position="173"/>
    </location>
</feature>
<feature type="region of interest" description="Disordered" evidence="1">
    <location>
        <begin position="98"/>
        <end position="124"/>
    </location>
</feature>
<feature type="compositionally biased region" description="Basic and acidic residues" evidence="1">
    <location>
        <begin position="108"/>
        <end position="124"/>
    </location>
</feature>
<evidence type="ECO:0000313" key="3">
    <source>
        <dbReference type="Proteomes" id="UP000053095"/>
    </source>
</evidence>
<feature type="region of interest" description="Disordered" evidence="1">
    <location>
        <begin position="1"/>
        <end position="33"/>
    </location>
</feature>
<organism evidence="2 3">
    <name type="scientific">Talaromyces pinophilus</name>
    <name type="common">Penicillium pinophilum</name>
    <dbReference type="NCBI Taxonomy" id="128442"/>
    <lineage>
        <taxon>Eukaryota</taxon>
        <taxon>Fungi</taxon>
        <taxon>Dikarya</taxon>
        <taxon>Ascomycota</taxon>
        <taxon>Pezizomycotina</taxon>
        <taxon>Eurotiomycetes</taxon>
        <taxon>Eurotiomycetidae</taxon>
        <taxon>Eurotiales</taxon>
        <taxon>Trichocomaceae</taxon>
        <taxon>Talaromyces</taxon>
        <taxon>Talaromyces sect. Talaromyces</taxon>
    </lineage>
</organism>
<gene>
    <name evidence="2" type="ORF">TCE0_043f15656</name>
</gene>
<dbReference type="Pfam" id="PF11905">
    <property type="entry name" value="DUF3425"/>
    <property type="match status" value="1"/>
</dbReference>
<accession>A0A0B8MYA6</accession>
<evidence type="ECO:0000256" key="1">
    <source>
        <dbReference type="SAM" id="MobiDB-lite"/>
    </source>
</evidence>
<dbReference type="PANTHER" id="PTHR37012:SF6">
    <property type="entry name" value="BZIP TRANSCRIPTION FACTOR"/>
    <property type="match status" value="1"/>
</dbReference>
<proteinExistence type="predicted"/>
<dbReference type="EMBL" id="DF933839">
    <property type="protein sequence ID" value="GAM42040.1"/>
    <property type="molecule type" value="Genomic_DNA"/>
</dbReference>
<feature type="compositionally biased region" description="Basic and acidic residues" evidence="1">
    <location>
        <begin position="13"/>
        <end position="33"/>
    </location>
</feature>
<reference evidence="3" key="1">
    <citation type="journal article" date="2015" name="Genome Announc.">
        <title>Draft genome sequence of Talaromyces cellulolyticus strain Y-94, a source of lignocellulosic biomass-degrading enzymes.</title>
        <authorList>
            <person name="Fujii T."/>
            <person name="Koike H."/>
            <person name="Sawayama S."/>
            <person name="Yano S."/>
            <person name="Inoue H."/>
        </authorList>
    </citation>
    <scope>NUCLEOTIDE SEQUENCE [LARGE SCALE GENOMIC DNA]</scope>
    <source>
        <strain evidence="3">Y-94</strain>
    </source>
</reference>
<name>A0A0B8MYA6_TALPI</name>
<keyword evidence="3" id="KW-1185">Reference proteome</keyword>
<evidence type="ECO:0000313" key="2">
    <source>
        <dbReference type="EMBL" id="GAM42040.1"/>
    </source>
</evidence>
<feature type="compositionally biased region" description="Polar residues" evidence="1">
    <location>
        <begin position="147"/>
        <end position="158"/>
    </location>
</feature>
<sequence length="443" mass="50831">MSTARNTSLLSSSEKKRLRDRRAQQTLREKRQNRMMELEARVAFCEKNHGGESAQLEIKQLIQGRVGDEGQDMQKLLETVEKLRLENNRLRERQESLRRMVGSWESSDEQKDLDAEGRKERRDEKRGIRALCGRYGGRAVSEIDYRTSSSPAVDNQDQMASATSASPAAMPMSRTDSAPLFGVSAPTLSTSLYQFAGSVSSAQNLPPSPHPIIHLPSPPAVSSSVPAWCRVPRNTYETNNTRVFPLISSRWFSHPELITPCPLQPSPLDLLHGTRRNFLANYIHDSIRLRAIRDAECLAFGYLLYSYSKWRVSPTPATFARLAPFQHPLPIQLEQDHFGGIDMIIWPQMRVNMIRHWGEVDLLEVFDFLAACMKVRWPWNKDMLERDADDQLQVREDFRQIFSSEDGWGLTAEFIDRYPMLLEGMDVEALRFEITFPTEMYSY</sequence>
<protein>
    <recommendedName>
        <fullName evidence="4">BZIP transcription factor</fullName>
    </recommendedName>
</protein>
<dbReference type="CDD" id="cd14688">
    <property type="entry name" value="bZIP_YAP"/>
    <property type="match status" value="1"/>
</dbReference>
<dbReference type="CDD" id="cd22541">
    <property type="entry name" value="SP5_N"/>
    <property type="match status" value="1"/>
</dbReference>
<evidence type="ECO:0008006" key="4">
    <source>
        <dbReference type="Google" id="ProtNLM"/>
    </source>
</evidence>
<dbReference type="PANTHER" id="PTHR37012">
    <property type="entry name" value="B-ZIP TRANSCRIPTION FACTOR (EUROFUNG)-RELATED"/>
    <property type="match status" value="1"/>
</dbReference>
<dbReference type="AlphaFoldDB" id="A0A0B8MYA6"/>
<dbReference type="Proteomes" id="UP000053095">
    <property type="component" value="Unassembled WGS sequence"/>
</dbReference>